<dbReference type="PANTHER" id="PTHR43834:SF6">
    <property type="entry name" value="GTPASE DER"/>
    <property type="match status" value="1"/>
</dbReference>
<evidence type="ECO:0000313" key="3">
    <source>
        <dbReference type="Proteomes" id="UP001281410"/>
    </source>
</evidence>
<evidence type="ECO:0000313" key="2">
    <source>
        <dbReference type="EMBL" id="KAK3198586.1"/>
    </source>
</evidence>
<gene>
    <name evidence="2" type="ORF">Dsin_022001</name>
</gene>
<protein>
    <recommendedName>
        <fullName evidence="4">G domain-containing protein</fullName>
    </recommendedName>
</protein>
<keyword evidence="3" id="KW-1185">Reference proteome</keyword>
<dbReference type="Proteomes" id="UP001281410">
    <property type="component" value="Unassembled WGS sequence"/>
</dbReference>
<dbReference type="EMBL" id="JANJYJ010000007">
    <property type="protein sequence ID" value="KAK3198586.1"/>
    <property type="molecule type" value="Genomic_DNA"/>
</dbReference>
<sequence>MVDTAGWLQRTERDKGPSSLSIMQSRKNLMRAHVVTLVLDVEEITKARCSMTQAEVVIARRVVKEGRGLVVIVNKMDLLSGRKNSESYKKVKEAVPQEFKLLYPR</sequence>
<proteinExistence type="predicted"/>
<dbReference type="AlphaFoldDB" id="A0AAE0A210"/>
<evidence type="ECO:0000256" key="1">
    <source>
        <dbReference type="SAM" id="MobiDB-lite"/>
    </source>
</evidence>
<feature type="region of interest" description="Disordered" evidence="1">
    <location>
        <begin position="1"/>
        <end position="20"/>
    </location>
</feature>
<reference evidence="2" key="1">
    <citation type="journal article" date="2023" name="Plant J.">
        <title>Genome sequences and population genomics provide insights into the demographic history, inbreeding, and mutation load of two 'living fossil' tree species of Dipteronia.</title>
        <authorList>
            <person name="Feng Y."/>
            <person name="Comes H.P."/>
            <person name="Chen J."/>
            <person name="Zhu S."/>
            <person name="Lu R."/>
            <person name="Zhang X."/>
            <person name="Li P."/>
            <person name="Qiu J."/>
            <person name="Olsen K.M."/>
            <person name="Qiu Y."/>
        </authorList>
    </citation>
    <scope>NUCLEOTIDE SEQUENCE</scope>
    <source>
        <strain evidence="2">NBL</strain>
    </source>
</reference>
<dbReference type="SUPFAM" id="SSF52540">
    <property type="entry name" value="P-loop containing nucleoside triphosphate hydrolases"/>
    <property type="match status" value="1"/>
</dbReference>
<dbReference type="PANTHER" id="PTHR43834">
    <property type="entry name" value="GTPASE DER"/>
    <property type="match status" value="1"/>
</dbReference>
<comment type="caution">
    <text evidence="2">The sequence shown here is derived from an EMBL/GenBank/DDBJ whole genome shotgun (WGS) entry which is preliminary data.</text>
</comment>
<name>A0AAE0A210_9ROSI</name>
<dbReference type="Gene3D" id="3.40.50.300">
    <property type="entry name" value="P-loop containing nucleotide triphosphate hydrolases"/>
    <property type="match status" value="1"/>
</dbReference>
<dbReference type="InterPro" id="IPR027417">
    <property type="entry name" value="P-loop_NTPase"/>
</dbReference>
<organism evidence="2 3">
    <name type="scientific">Dipteronia sinensis</name>
    <dbReference type="NCBI Taxonomy" id="43782"/>
    <lineage>
        <taxon>Eukaryota</taxon>
        <taxon>Viridiplantae</taxon>
        <taxon>Streptophyta</taxon>
        <taxon>Embryophyta</taxon>
        <taxon>Tracheophyta</taxon>
        <taxon>Spermatophyta</taxon>
        <taxon>Magnoliopsida</taxon>
        <taxon>eudicotyledons</taxon>
        <taxon>Gunneridae</taxon>
        <taxon>Pentapetalae</taxon>
        <taxon>rosids</taxon>
        <taxon>malvids</taxon>
        <taxon>Sapindales</taxon>
        <taxon>Sapindaceae</taxon>
        <taxon>Hippocastanoideae</taxon>
        <taxon>Acereae</taxon>
        <taxon>Dipteronia</taxon>
    </lineage>
</organism>
<evidence type="ECO:0008006" key="4">
    <source>
        <dbReference type="Google" id="ProtNLM"/>
    </source>
</evidence>
<accession>A0AAE0A210</accession>